<proteinExistence type="predicted"/>
<protein>
    <submittedName>
        <fullName evidence="1">Uncharacterized protein</fullName>
    </submittedName>
</protein>
<sequence length="33" mass="3743">MNFCFFTLKPKDSKCLISISCSGLDRVNSFVLE</sequence>
<accession>A0AAU8GV29</accession>
<name>A0AAU8GV29_9VIRU</name>
<reference evidence="1" key="1">
    <citation type="submission" date="2024-06" db="EMBL/GenBank/DDBJ databases">
        <authorList>
            <person name="Ashkenazi R."/>
            <person name="Lipszyc R.R."/>
            <person name="Braunstein R."/>
            <person name="Yerushalmy O."/>
            <person name="Alkalay-Oren S."/>
            <person name="Coppenhagn-Glazer S."/>
            <person name="Hazan R."/>
        </authorList>
    </citation>
    <scope>NUCLEOTIDE SEQUENCE</scope>
</reference>
<evidence type="ECO:0000313" key="1">
    <source>
        <dbReference type="EMBL" id="XCH45055.1"/>
    </source>
</evidence>
<organism evidence="1">
    <name type="scientific">Mammaliicoccus phage MSShimriz1</name>
    <dbReference type="NCBI Taxonomy" id="3230127"/>
    <lineage>
        <taxon>Viruses</taxon>
    </lineage>
</organism>
<dbReference type="EMBL" id="PP931174">
    <property type="protein sequence ID" value="XCH45055.1"/>
    <property type="molecule type" value="Genomic_DNA"/>
</dbReference>